<dbReference type="RefSeq" id="WP_051398908.1">
    <property type="nucleotide sequence ID" value="NZ_LCUA01000006.1"/>
</dbReference>
<evidence type="ECO:0000256" key="4">
    <source>
        <dbReference type="ARBA" id="ARBA00023239"/>
    </source>
</evidence>
<evidence type="ECO:0000256" key="5">
    <source>
        <dbReference type="ARBA" id="ARBA00023244"/>
    </source>
</evidence>
<organism evidence="11 12">
    <name type="scientific">Legionella oakridgensis</name>
    <dbReference type="NCBI Taxonomy" id="29423"/>
    <lineage>
        <taxon>Bacteria</taxon>
        <taxon>Pseudomonadati</taxon>
        <taxon>Pseudomonadota</taxon>
        <taxon>Gammaproteobacteria</taxon>
        <taxon>Legionellales</taxon>
        <taxon>Legionellaceae</taxon>
        <taxon>Legionella</taxon>
    </lineage>
</organism>
<dbReference type="InterPro" id="IPR036108">
    <property type="entry name" value="4pyrrol_syn_uPrphyn_synt_sf"/>
</dbReference>
<sequence length="266" mass="29826">MNSNHLQGLCLLNTRPKGQNITLSQTIAKAGGRCIELPALEIKPTDGWFEHLPDMSRVTQAVFTSPNAVNYFFGKLTQQHVIWPNHIQVTAIGKASALTLSQWGIRVDKIPAISNSEHLVQLDAFQTVGNQTIMMVKGEEGRTLIADTLRLRGAHLIELAVYYRTLPCYSAHEINSLWHDDSVNIILFTSQQAIDNLFTLLGEEGRLWLCNKPCLVISERLAKAASLRGIKPIITSSYDSILDSLYIFYKQTFQKKKQGLIHGQQQ</sequence>
<gene>
    <name evidence="11" type="primary">hemD</name>
    <name evidence="11" type="ORF">Loak_0370</name>
</gene>
<dbReference type="PANTHER" id="PTHR38042">
    <property type="entry name" value="UROPORPHYRINOGEN-III SYNTHASE, CHLOROPLASTIC"/>
    <property type="match status" value="1"/>
</dbReference>
<evidence type="ECO:0000256" key="8">
    <source>
        <dbReference type="ARBA" id="ARBA00048617"/>
    </source>
</evidence>
<keyword evidence="4 9" id="KW-0456">Lyase</keyword>
<dbReference type="Proteomes" id="UP000054858">
    <property type="component" value="Unassembled WGS sequence"/>
</dbReference>
<name>A0A0W0XGU6_9GAMM</name>
<accession>A0A0W0XGU6</accession>
<evidence type="ECO:0000256" key="7">
    <source>
        <dbReference type="ARBA" id="ARBA00040167"/>
    </source>
</evidence>
<keyword evidence="5 9" id="KW-0627">Porphyrin biosynthesis</keyword>
<comment type="caution">
    <text evidence="11">The sequence shown here is derived from an EMBL/GenBank/DDBJ whole genome shotgun (WGS) entry which is preliminary data.</text>
</comment>
<evidence type="ECO:0000256" key="2">
    <source>
        <dbReference type="ARBA" id="ARBA00008133"/>
    </source>
</evidence>
<reference evidence="11 12" key="1">
    <citation type="submission" date="2015-11" db="EMBL/GenBank/DDBJ databases">
        <title>Genomic analysis of 38 Legionella species identifies large and diverse effector repertoires.</title>
        <authorList>
            <person name="Burstein D."/>
            <person name="Amaro F."/>
            <person name="Zusman T."/>
            <person name="Lifshitz Z."/>
            <person name="Cohen O."/>
            <person name="Gilbert J.A."/>
            <person name="Pupko T."/>
            <person name="Shuman H.A."/>
            <person name="Segal G."/>
        </authorList>
    </citation>
    <scope>NUCLEOTIDE SEQUENCE [LARGE SCALE GENOMIC DNA]</scope>
    <source>
        <strain evidence="11 12">Oak Ridge-10</strain>
    </source>
</reference>
<dbReference type="GO" id="GO:0004852">
    <property type="term" value="F:uroporphyrinogen-III synthase activity"/>
    <property type="evidence" value="ECO:0007669"/>
    <property type="project" value="UniProtKB-UniRule"/>
</dbReference>
<evidence type="ECO:0000313" key="12">
    <source>
        <dbReference type="Proteomes" id="UP000054858"/>
    </source>
</evidence>
<evidence type="ECO:0000256" key="9">
    <source>
        <dbReference type="RuleBase" id="RU366031"/>
    </source>
</evidence>
<evidence type="ECO:0000256" key="6">
    <source>
        <dbReference type="ARBA" id="ARBA00037589"/>
    </source>
</evidence>
<dbReference type="EC" id="4.2.1.75" evidence="3 9"/>
<evidence type="ECO:0000256" key="3">
    <source>
        <dbReference type="ARBA" id="ARBA00013109"/>
    </source>
</evidence>
<dbReference type="Gene3D" id="3.40.50.10090">
    <property type="match status" value="2"/>
</dbReference>
<comment type="pathway">
    <text evidence="1 9">Porphyrin-containing compound metabolism; protoporphyrin-IX biosynthesis; coproporphyrinogen-III from 5-aminolevulinate: step 3/4.</text>
</comment>
<feature type="domain" description="Tetrapyrrole biosynthesis uroporphyrinogen III synthase" evidence="10">
    <location>
        <begin position="23"/>
        <end position="237"/>
    </location>
</feature>
<comment type="function">
    <text evidence="6 9">Catalyzes cyclization of the linear tetrapyrrole, hydroxymethylbilane, to the macrocyclic uroporphyrinogen III.</text>
</comment>
<dbReference type="Pfam" id="PF02602">
    <property type="entry name" value="HEM4"/>
    <property type="match status" value="1"/>
</dbReference>
<evidence type="ECO:0000256" key="1">
    <source>
        <dbReference type="ARBA" id="ARBA00004772"/>
    </source>
</evidence>
<dbReference type="PANTHER" id="PTHR38042:SF1">
    <property type="entry name" value="UROPORPHYRINOGEN-III SYNTHASE, CHLOROPLASTIC"/>
    <property type="match status" value="1"/>
</dbReference>
<dbReference type="CDD" id="cd06578">
    <property type="entry name" value="HemD"/>
    <property type="match status" value="1"/>
</dbReference>
<proteinExistence type="inferred from homology"/>
<comment type="catalytic activity">
    <reaction evidence="8 9">
        <text>hydroxymethylbilane = uroporphyrinogen III + H2O</text>
        <dbReference type="Rhea" id="RHEA:18965"/>
        <dbReference type="ChEBI" id="CHEBI:15377"/>
        <dbReference type="ChEBI" id="CHEBI:57308"/>
        <dbReference type="ChEBI" id="CHEBI:57845"/>
        <dbReference type="EC" id="4.2.1.75"/>
    </reaction>
</comment>
<comment type="similarity">
    <text evidence="2 9">Belongs to the uroporphyrinogen-III synthase family.</text>
</comment>
<dbReference type="PATRIC" id="fig|29423.5.peg.382"/>
<dbReference type="GO" id="GO:0006782">
    <property type="term" value="P:protoporphyrinogen IX biosynthetic process"/>
    <property type="evidence" value="ECO:0007669"/>
    <property type="project" value="UniProtKB-UniRule"/>
</dbReference>
<evidence type="ECO:0000259" key="10">
    <source>
        <dbReference type="Pfam" id="PF02602"/>
    </source>
</evidence>
<evidence type="ECO:0000313" key="11">
    <source>
        <dbReference type="EMBL" id="KTD43820.1"/>
    </source>
</evidence>
<protein>
    <recommendedName>
        <fullName evidence="7 9">Uroporphyrinogen-III synthase</fullName>
        <ecNumber evidence="3 9">4.2.1.75</ecNumber>
    </recommendedName>
</protein>
<dbReference type="EMBL" id="LNYP01000006">
    <property type="protein sequence ID" value="KTD43820.1"/>
    <property type="molecule type" value="Genomic_DNA"/>
</dbReference>
<dbReference type="AlphaFoldDB" id="A0A0W0XGU6"/>
<dbReference type="InterPro" id="IPR003754">
    <property type="entry name" value="4pyrrol_synth_uPrphyn_synth"/>
</dbReference>
<dbReference type="UniPathway" id="UPA00251">
    <property type="reaction ID" value="UER00320"/>
</dbReference>
<dbReference type="InterPro" id="IPR039793">
    <property type="entry name" value="UROS/Hem4"/>
</dbReference>
<dbReference type="GO" id="GO:0006780">
    <property type="term" value="P:uroporphyrinogen III biosynthetic process"/>
    <property type="evidence" value="ECO:0007669"/>
    <property type="project" value="UniProtKB-UniRule"/>
</dbReference>
<dbReference type="SUPFAM" id="SSF69618">
    <property type="entry name" value="HemD-like"/>
    <property type="match status" value="1"/>
</dbReference>